<proteinExistence type="inferred from homology"/>
<evidence type="ECO:0000256" key="6">
    <source>
        <dbReference type="ARBA" id="ARBA00023251"/>
    </source>
</evidence>
<feature type="active site" description="Proton acceptor" evidence="8">
    <location>
        <position position="172"/>
    </location>
</feature>
<dbReference type="RefSeq" id="WP_141371467.1">
    <property type="nucleotide sequence ID" value="NZ_BJLQ01000039.1"/>
</dbReference>
<reference evidence="11 12" key="1">
    <citation type="submission" date="2019-06" db="EMBL/GenBank/DDBJ databases">
        <title>Whole genome shotgun sequence of Cellulomonas gelida NBRC 3748.</title>
        <authorList>
            <person name="Hosoyama A."/>
            <person name="Uohara A."/>
            <person name="Ohji S."/>
            <person name="Ichikawa N."/>
        </authorList>
    </citation>
    <scope>NUCLEOTIDE SEQUENCE [LARGE SCALE GENOMIC DNA]</scope>
    <source>
        <strain evidence="11 12">NBRC 3748</strain>
    </source>
</reference>
<accession>A0A4Y3KQW7</accession>
<evidence type="ECO:0000256" key="4">
    <source>
        <dbReference type="ARBA" id="ARBA00022777"/>
    </source>
</evidence>
<keyword evidence="9" id="KW-0460">Magnesium</keyword>
<protein>
    <submittedName>
        <fullName evidence="11">Putative phosphotransferase</fullName>
    </submittedName>
</protein>
<keyword evidence="9" id="KW-0479">Metal-binding</keyword>
<evidence type="ECO:0000256" key="2">
    <source>
        <dbReference type="ARBA" id="ARBA00022679"/>
    </source>
</evidence>
<dbReference type="GO" id="GO:0005524">
    <property type="term" value="F:ATP binding"/>
    <property type="evidence" value="ECO:0007669"/>
    <property type="project" value="UniProtKB-KW"/>
</dbReference>
<evidence type="ECO:0000313" key="11">
    <source>
        <dbReference type="EMBL" id="GEA85575.1"/>
    </source>
</evidence>
<feature type="binding site" evidence="9">
    <location>
        <position position="177"/>
    </location>
    <ligand>
        <name>Mg(2+)</name>
        <dbReference type="ChEBI" id="CHEBI:18420"/>
    </ligand>
</feature>
<evidence type="ECO:0000256" key="9">
    <source>
        <dbReference type="PIRSR" id="PIRSR000706-2"/>
    </source>
</evidence>
<dbReference type="GO" id="GO:0016301">
    <property type="term" value="F:kinase activity"/>
    <property type="evidence" value="ECO:0007669"/>
    <property type="project" value="UniProtKB-KW"/>
</dbReference>
<keyword evidence="6 7" id="KW-0046">Antibiotic resistance</keyword>
<evidence type="ECO:0000256" key="3">
    <source>
        <dbReference type="ARBA" id="ARBA00022741"/>
    </source>
</evidence>
<dbReference type="PANTHER" id="PTHR21310:SF41">
    <property type="entry name" value="3'-PHOSPHOTRANSFERASE, PUTATIVE-RELATED"/>
    <property type="match status" value="1"/>
</dbReference>
<evidence type="ECO:0000256" key="8">
    <source>
        <dbReference type="PIRSR" id="PIRSR000706-1"/>
    </source>
</evidence>
<evidence type="ECO:0000259" key="10">
    <source>
        <dbReference type="Pfam" id="PF01636"/>
    </source>
</evidence>
<dbReference type="Proteomes" id="UP000320461">
    <property type="component" value="Unassembled WGS sequence"/>
</dbReference>
<dbReference type="Gene3D" id="3.90.1200.10">
    <property type="match status" value="2"/>
</dbReference>
<name>A0A4Y3KQW7_9CELL</name>
<dbReference type="CDD" id="cd05150">
    <property type="entry name" value="APH"/>
    <property type="match status" value="1"/>
</dbReference>
<dbReference type="OrthoDB" id="3806873at2"/>
<keyword evidence="5 7" id="KW-0067">ATP-binding</keyword>
<dbReference type="GO" id="GO:0046677">
    <property type="term" value="P:response to antibiotic"/>
    <property type="evidence" value="ECO:0007669"/>
    <property type="project" value="UniProtKB-KW"/>
</dbReference>
<gene>
    <name evidence="11" type="ORF">CGE01nite_28260</name>
</gene>
<comment type="similarity">
    <text evidence="1 7">Belongs to the aminoglycoside phosphotransferase family.</text>
</comment>
<dbReference type="Gene3D" id="3.30.200.20">
    <property type="entry name" value="Phosphorylase Kinase, domain 1"/>
    <property type="match status" value="1"/>
</dbReference>
<comment type="caution">
    <text evidence="11">The sequence shown here is derived from an EMBL/GenBank/DDBJ whole genome shotgun (WGS) entry which is preliminary data.</text>
</comment>
<dbReference type="PANTHER" id="PTHR21310">
    <property type="entry name" value="AMINOGLYCOSIDE PHOSPHOTRANSFERASE-RELATED-RELATED"/>
    <property type="match status" value="1"/>
</dbReference>
<dbReference type="GO" id="GO:0046872">
    <property type="term" value="F:metal ion binding"/>
    <property type="evidence" value="ECO:0007669"/>
    <property type="project" value="UniProtKB-KW"/>
</dbReference>
<dbReference type="InterPro" id="IPR002575">
    <property type="entry name" value="Aminoglycoside_PTrfase"/>
</dbReference>
<sequence length="251" mass="27201">MSTPTGHVDVPEQVYRLVGDAPFVADPPIEAVWQNEDGGTTFHSPVHGAYVKWAPAGTPLDLAVEAERLAWAAPHTPVPEVLAHGSDDEGAWLVTRAIPGRSAVDPVWLARPLEAVRAVGAGLRALHDALPVDDCPFTWSVQERLARLDDPARARDLATPPPVDRLVVCHGDACVPNTLLSDDGSWLAHVDLGRLGLADRWADLAVATWSTVWNYGPGYENALLEAYGIAPDPQRTSYYRALWGSPRHSPR</sequence>
<dbReference type="SUPFAM" id="SSF56112">
    <property type="entry name" value="Protein kinase-like (PK-like)"/>
    <property type="match status" value="1"/>
</dbReference>
<dbReference type="InterPro" id="IPR011009">
    <property type="entry name" value="Kinase-like_dom_sf"/>
</dbReference>
<dbReference type="Pfam" id="PF01636">
    <property type="entry name" value="APH"/>
    <property type="match status" value="2"/>
</dbReference>
<evidence type="ECO:0000256" key="7">
    <source>
        <dbReference type="PIRNR" id="PIRNR000706"/>
    </source>
</evidence>
<dbReference type="GO" id="GO:0016773">
    <property type="term" value="F:phosphotransferase activity, alcohol group as acceptor"/>
    <property type="evidence" value="ECO:0007669"/>
    <property type="project" value="InterPro"/>
</dbReference>
<dbReference type="EMBL" id="BJLQ01000039">
    <property type="protein sequence ID" value="GEA85575.1"/>
    <property type="molecule type" value="Genomic_DNA"/>
</dbReference>
<feature type="domain" description="Aminoglycoside phosphotransferase" evidence="10">
    <location>
        <begin position="142"/>
        <end position="236"/>
    </location>
</feature>
<organism evidence="11 12">
    <name type="scientific">Cellulomonas gelida</name>
    <dbReference type="NCBI Taxonomy" id="1712"/>
    <lineage>
        <taxon>Bacteria</taxon>
        <taxon>Bacillati</taxon>
        <taxon>Actinomycetota</taxon>
        <taxon>Actinomycetes</taxon>
        <taxon>Micrococcales</taxon>
        <taxon>Cellulomonadaceae</taxon>
        <taxon>Cellulomonas</taxon>
    </lineage>
</organism>
<feature type="domain" description="Aminoglycoside phosphotransferase" evidence="10">
    <location>
        <begin position="51"/>
        <end position="140"/>
    </location>
</feature>
<keyword evidence="2 7" id="KW-0808">Transferase</keyword>
<keyword evidence="12" id="KW-1185">Reference proteome</keyword>
<evidence type="ECO:0000313" key="12">
    <source>
        <dbReference type="Proteomes" id="UP000320461"/>
    </source>
</evidence>
<keyword evidence="4 7" id="KW-0418">Kinase</keyword>
<dbReference type="AlphaFoldDB" id="A0A4Y3KQW7"/>
<evidence type="ECO:0000256" key="1">
    <source>
        <dbReference type="ARBA" id="ARBA00006219"/>
    </source>
</evidence>
<evidence type="ECO:0000256" key="5">
    <source>
        <dbReference type="ARBA" id="ARBA00022840"/>
    </source>
</evidence>
<dbReference type="InterPro" id="IPR051678">
    <property type="entry name" value="AGP_Transferase"/>
</dbReference>
<keyword evidence="3 7" id="KW-0547">Nucleotide-binding</keyword>
<feature type="binding site" evidence="9">
    <location>
        <position position="191"/>
    </location>
    <ligand>
        <name>Mg(2+)</name>
        <dbReference type="ChEBI" id="CHEBI:18420"/>
    </ligand>
</feature>
<dbReference type="PIRSF" id="PIRSF000706">
    <property type="entry name" value="Kanamycin_kin"/>
    <property type="match status" value="1"/>
</dbReference>
<dbReference type="InterPro" id="IPR024165">
    <property type="entry name" value="Kan/Strep_kinase"/>
</dbReference>